<dbReference type="InterPro" id="IPR000070">
    <property type="entry name" value="Pectinesterase_cat"/>
</dbReference>
<evidence type="ECO:0000256" key="9">
    <source>
        <dbReference type="RuleBase" id="RU000589"/>
    </source>
</evidence>
<evidence type="ECO:0000256" key="3">
    <source>
        <dbReference type="ARBA" id="ARBA00006027"/>
    </source>
</evidence>
<dbReference type="GO" id="GO:0030599">
    <property type="term" value="F:pectinesterase activity"/>
    <property type="evidence" value="ECO:0007669"/>
    <property type="project" value="UniProtKB-UniRule"/>
</dbReference>
<keyword evidence="9" id="KW-0732">Signal</keyword>
<evidence type="ECO:0000256" key="1">
    <source>
        <dbReference type="ARBA" id="ARBA00004191"/>
    </source>
</evidence>
<dbReference type="Gene3D" id="1.20.140.40">
    <property type="entry name" value="Invertase/pectin methylesterase inhibitor family protein"/>
    <property type="match status" value="1"/>
</dbReference>
<protein>
    <recommendedName>
        <fullName evidence="9">Pectinesterase</fullName>
        <ecNumber evidence="9">3.1.1.11</ecNumber>
    </recommendedName>
</protein>
<dbReference type="GO" id="GO:0045490">
    <property type="term" value="P:pectin catabolic process"/>
    <property type="evidence" value="ECO:0007669"/>
    <property type="project" value="UniProtKB-UniRule"/>
</dbReference>
<dbReference type="GO" id="GO:0042545">
    <property type="term" value="P:cell wall modification"/>
    <property type="evidence" value="ECO:0007669"/>
    <property type="project" value="UniProtKB-UniRule"/>
</dbReference>
<accession>A0A6P4AJW2</accession>
<dbReference type="UniPathway" id="UPA00545">
    <property type="reaction ID" value="UER00823"/>
</dbReference>
<dbReference type="SMART" id="SM00856">
    <property type="entry name" value="PMEI"/>
    <property type="match status" value="1"/>
</dbReference>
<feature type="signal peptide" evidence="9">
    <location>
        <begin position="1"/>
        <end position="22"/>
    </location>
</feature>
<dbReference type="InterPro" id="IPR012334">
    <property type="entry name" value="Pectin_lyas_fold"/>
</dbReference>
<name>A0A6P4AJW2_ZIZJJ</name>
<feature type="chain" id="PRO_5044961613" description="Pectinesterase" evidence="9">
    <location>
        <begin position="23"/>
        <end position="543"/>
    </location>
</feature>
<dbReference type="GeneID" id="107423820"/>
<comment type="catalytic activity">
    <reaction evidence="9">
        <text>[(1-&gt;4)-alpha-D-galacturonosyl methyl ester](n) + n H2O = [(1-&gt;4)-alpha-D-galacturonosyl](n) + n methanol + n H(+)</text>
        <dbReference type="Rhea" id="RHEA:22380"/>
        <dbReference type="Rhea" id="RHEA-COMP:14570"/>
        <dbReference type="Rhea" id="RHEA-COMP:14573"/>
        <dbReference type="ChEBI" id="CHEBI:15377"/>
        <dbReference type="ChEBI" id="CHEBI:15378"/>
        <dbReference type="ChEBI" id="CHEBI:17790"/>
        <dbReference type="ChEBI" id="CHEBI:140522"/>
        <dbReference type="ChEBI" id="CHEBI:140523"/>
        <dbReference type="EC" id="3.1.1.11"/>
    </reaction>
</comment>
<keyword evidence="6 9" id="KW-0378">Hydrolase</keyword>
<evidence type="ECO:0000313" key="13">
    <source>
        <dbReference type="RefSeq" id="XP_015888942.3"/>
    </source>
</evidence>
<keyword evidence="7 9" id="KW-0063">Aspartyl esterase</keyword>
<keyword evidence="5" id="KW-0134">Cell wall</keyword>
<dbReference type="InterPro" id="IPR006501">
    <property type="entry name" value="Pectinesterase_inhib_dom"/>
</dbReference>
<evidence type="ECO:0000256" key="2">
    <source>
        <dbReference type="ARBA" id="ARBA00005184"/>
    </source>
</evidence>
<dbReference type="FunCoup" id="A0A6P4AJW2">
    <property type="interactions" value="40"/>
</dbReference>
<comment type="pathway">
    <text evidence="2 9">Glycan metabolism; pectin degradation; 2-dehydro-3-deoxy-D-gluconate from pectin: step 1/5.</text>
</comment>
<dbReference type="Proteomes" id="UP001652623">
    <property type="component" value="Chromosome 7"/>
</dbReference>
<evidence type="ECO:0000256" key="5">
    <source>
        <dbReference type="ARBA" id="ARBA00022512"/>
    </source>
</evidence>
<comment type="similarity">
    <text evidence="3">In the N-terminal section; belongs to the PMEI family.</text>
</comment>
<sequence length="543" mass="59198">MKMQEFVLFWVLGGALVGVSMSLPAMDGYQKNVQEGCRFSRYPSLCVETVIGSGSGHKRTDMISALVNKTLSETKHLTSYFTITTSQFESQLDAQRAQSITDYCETLMGMSMKLLSQSQAALAESPRKKKQDIQTWLSASLTFQEACKDSTRGLNLPGNLMTQISKTMSYLSQLNSNQLALVNAITGEPKSNKNTNRRLSDDDDEKKQSGNFFPKWVSPRNRKLLQATTTPIKANAVVAKDGSGNYVTISEAIQAASGGRFVIYVKRGVYKEKIRTNKGGITLIGDGKYATVIVGDDSVASGSTMPGSATFTITGGNFIARDIGFQNTAGPGGEQALALHIASDHSVLYRCSIVGYQDTLYALALRQFYRECDIHGTIDFIFGNAVAVFQGCNIMLRRPSGNSYNVILANGRSDPGQNTGFSLQNCKISVTSEFSAVKTPYRTYLGRPWKEYSRSVVMESSIDDVIEPSGWVEWPGAQRSSLRTLYFSEYANVGPGAGTGKRVNWPGFHVLATAEAEKFTVGNFIDGASWLPSTGVTFISGLH</sequence>
<dbReference type="Pfam" id="PF04043">
    <property type="entry name" value="PMEI"/>
    <property type="match status" value="1"/>
</dbReference>
<dbReference type="NCBIfam" id="TIGR01614">
    <property type="entry name" value="PME_inhib"/>
    <property type="match status" value="1"/>
</dbReference>
<dbReference type="Pfam" id="PF01095">
    <property type="entry name" value="Pectinesterase"/>
    <property type="match status" value="1"/>
</dbReference>
<comment type="similarity">
    <text evidence="4">In the C-terminal section; belongs to the pectinesterase family.</text>
</comment>
<dbReference type="InterPro" id="IPR033131">
    <property type="entry name" value="Pectinesterase_Asp_AS"/>
</dbReference>
<evidence type="ECO:0000256" key="6">
    <source>
        <dbReference type="ARBA" id="ARBA00022801"/>
    </source>
</evidence>
<feature type="domain" description="Pectinesterase inhibitor" evidence="11">
    <location>
        <begin position="28"/>
        <end position="181"/>
    </location>
</feature>
<evidence type="ECO:0000259" key="11">
    <source>
        <dbReference type="SMART" id="SM00856"/>
    </source>
</evidence>
<dbReference type="EC" id="3.1.1.11" evidence="9"/>
<keyword evidence="12" id="KW-1185">Reference proteome</keyword>
<dbReference type="GO" id="GO:0004857">
    <property type="term" value="F:enzyme inhibitor activity"/>
    <property type="evidence" value="ECO:0007669"/>
    <property type="project" value="InterPro"/>
</dbReference>
<comment type="subcellular location">
    <subcellularLocation>
        <location evidence="1">Secreted</location>
        <location evidence="1">Cell wall</location>
    </subcellularLocation>
</comment>
<proteinExistence type="inferred from homology"/>
<gene>
    <name evidence="13" type="primary">LOC107423820</name>
</gene>
<evidence type="ECO:0000256" key="8">
    <source>
        <dbReference type="PROSITE-ProRule" id="PRU10040"/>
    </source>
</evidence>
<dbReference type="InParanoid" id="A0A6P4AJW2"/>
<dbReference type="InterPro" id="IPR035513">
    <property type="entry name" value="Invertase/methylesterase_inhib"/>
</dbReference>
<dbReference type="KEGG" id="zju:107423820"/>
<dbReference type="RefSeq" id="XP_015888942.3">
    <property type="nucleotide sequence ID" value="XM_016033456.4"/>
</dbReference>
<dbReference type="Gene3D" id="2.160.20.10">
    <property type="entry name" value="Single-stranded right-handed beta-helix, Pectin lyase-like"/>
    <property type="match status" value="1"/>
</dbReference>
<dbReference type="SUPFAM" id="SSF51126">
    <property type="entry name" value="Pectin lyase-like"/>
    <property type="match status" value="1"/>
</dbReference>
<evidence type="ECO:0000256" key="10">
    <source>
        <dbReference type="SAM" id="MobiDB-lite"/>
    </source>
</evidence>
<evidence type="ECO:0000256" key="7">
    <source>
        <dbReference type="ARBA" id="ARBA00023085"/>
    </source>
</evidence>
<evidence type="ECO:0000256" key="4">
    <source>
        <dbReference type="ARBA" id="ARBA00007786"/>
    </source>
</evidence>
<dbReference type="CDD" id="cd15798">
    <property type="entry name" value="PMEI-like_3"/>
    <property type="match status" value="1"/>
</dbReference>
<evidence type="ECO:0000313" key="12">
    <source>
        <dbReference type="Proteomes" id="UP001652623"/>
    </source>
</evidence>
<dbReference type="SUPFAM" id="SSF101148">
    <property type="entry name" value="Plant invertase/pectin methylesterase inhibitor"/>
    <property type="match status" value="1"/>
</dbReference>
<dbReference type="InterPro" id="IPR011050">
    <property type="entry name" value="Pectin_lyase_fold/virulence"/>
</dbReference>
<reference evidence="13" key="1">
    <citation type="submission" date="2025-08" db="UniProtKB">
        <authorList>
            <consortium name="RefSeq"/>
        </authorList>
    </citation>
    <scope>IDENTIFICATION</scope>
    <source>
        <tissue evidence="13">Seedling</tissue>
    </source>
</reference>
<feature type="region of interest" description="Disordered" evidence="10">
    <location>
        <begin position="185"/>
        <end position="216"/>
    </location>
</feature>
<feature type="active site" evidence="8">
    <location>
        <position position="379"/>
    </location>
</feature>
<dbReference type="PROSITE" id="PS00503">
    <property type="entry name" value="PECTINESTERASE_2"/>
    <property type="match status" value="1"/>
</dbReference>
<dbReference type="AlphaFoldDB" id="A0A6P4AJW2"/>
<organism evidence="12 13">
    <name type="scientific">Ziziphus jujuba</name>
    <name type="common">Chinese jujube</name>
    <name type="synonym">Ziziphus sativa</name>
    <dbReference type="NCBI Taxonomy" id="326968"/>
    <lineage>
        <taxon>Eukaryota</taxon>
        <taxon>Viridiplantae</taxon>
        <taxon>Streptophyta</taxon>
        <taxon>Embryophyta</taxon>
        <taxon>Tracheophyta</taxon>
        <taxon>Spermatophyta</taxon>
        <taxon>Magnoliopsida</taxon>
        <taxon>eudicotyledons</taxon>
        <taxon>Gunneridae</taxon>
        <taxon>Pentapetalae</taxon>
        <taxon>rosids</taxon>
        <taxon>fabids</taxon>
        <taxon>Rosales</taxon>
        <taxon>Rhamnaceae</taxon>
        <taxon>Paliureae</taxon>
        <taxon>Ziziphus</taxon>
    </lineage>
</organism>
<keyword evidence="5" id="KW-0964">Secreted</keyword>
<dbReference type="PANTHER" id="PTHR31707">
    <property type="entry name" value="PECTINESTERASE"/>
    <property type="match status" value="1"/>
</dbReference>